<evidence type="ECO:0000256" key="1">
    <source>
        <dbReference type="ARBA" id="ARBA00023015"/>
    </source>
</evidence>
<keyword evidence="1" id="KW-0805">Transcription regulation</keyword>
<dbReference type="EMBL" id="JADEWZ010000016">
    <property type="protein sequence ID" value="MBE9116710.1"/>
    <property type="molecule type" value="Genomic_DNA"/>
</dbReference>
<organism evidence="6 7">
    <name type="scientific">Lusitaniella coriacea LEGE 07157</name>
    <dbReference type="NCBI Taxonomy" id="945747"/>
    <lineage>
        <taxon>Bacteria</taxon>
        <taxon>Bacillati</taxon>
        <taxon>Cyanobacteriota</taxon>
        <taxon>Cyanophyceae</taxon>
        <taxon>Spirulinales</taxon>
        <taxon>Lusitaniellaceae</taxon>
        <taxon>Lusitaniella</taxon>
    </lineage>
</organism>
<dbReference type="Pfam" id="PF04545">
    <property type="entry name" value="Sigma70_r4"/>
    <property type="match status" value="1"/>
</dbReference>
<dbReference type="PANTHER" id="PTHR30385:SF7">
    <property type="entry name" value="RNA POLYMERASE SIGMA FACTOR FLIA"/>
    <property type="match status" value="1"/>
</dbReference>
<evidence type="ECO:0000313" key="7">
    <source>
        <dbReference type="Proteomes" id="UP000654482"/>
    </source>
</evidence>
<evidence type="ECO:0000256" key="4">
    <source>
        <dbReference type="ARBA" id="ARBA00023163"/>
    </source>
</evidence>
<evidence type="ECO:0000256" key="3">
    <source>
        <dbReference type="ARBA" id="ARBA00023125"/>
    </source>
</evidence>
<dbReference type="Gene3D" id="1.10.10.10">
    <property type="entry name" value="Winged helix-like DNA-binding domain superfamily/Winged helix DNA-binding domain"/>
    <property type="match status" value="1"/>
</dbReference>
<reference evidence="6" key="1">
    <citation type="submission" date="2020-10" db="EMBL/GenBank/DDBJ databases">
        <authorList>
            <person name="Castelo-Branco R."/>
            <person name="Eusebio N."/>
            <person name="Adriana R."/>
            <person name="Vieira A."/>
            <person name="Brugerolle De Fraissinette N."/>
            <person name="Rezende De Castro R."/>
            <person name="Schneider M.P."/>
            <person name="Vasconcelos V."/>
            <person name="Leao P.N."/>
        </authorList>
    </citation>
    <scope>NUCLEOTIDE SEQUENCE</scope>
    <source>
        <strain evidence="6">LEGE 07157</strain>
    </source>
</reference>
<sequence>MHSRQSLTDVFSTFARFDGDRFKGWTTDPKLRRSMLNRLKQTPEAKTSENFWVLYWHKLWSAASEELEASQARLSLAEGHLSAYLQEACYWVAQKTLARFNSTHYNLSDYFQTAIAALPKILRGYNPDRNSTLKDYANVAFKSTIRDSLRASQEIDICTNWALLRKLSKKRLGEALEQGGLISEEIARYQLAWTCFKECYVPTQANKTRQLTKPDRATLEAIARLYNSERHTQIDIAEPERQPETIEQWLANSAKKVRSYLYPKMTSLNAPKPQSDSREVQDLLSATASESLLVELANREEVQQRQARKSELTAVLATALDKFNAQNRELMHLYYSQELTQQQIAKHMKTQQYTISRRLARSRKTLLDALVKWSQQTLNLSLSSHTIAEASDVLEEWLQGFYSQNNH</sequence>
<comment type="caution">
    <text evidence="6">The sequence shown here is derived from an EMBL/GenBank/DDBJ whole genome shotgun (WGS) entry which is preliminary data.</text>
</comment>
<dbReference type="Proteomes" id="UP000654482">
    <property type="component" value="Unassembled WGS sequence"/>
</dbReference>
<dbReference type="InterPro" id="IPR014284">
    <property type="entry name" value="RNA_pol_sigma-70_dom"/>
</dbReference>
<dbReference type="SUPFAM" id="SSF88946">
    <property type="entry name" value="Sigma2 domain of RNA polymerase sigma factors"/>
    <property type="match status" value="1"/>
</dbReference>
<dbReference type="GO" id="GO:0006352">
    <property type="term" value="P:DNA-templated transcription initiation"/>
    <property type="evidence" value="ECO:0007669"/>
    <property type="project" value="InterPro"/>
</dbReference>
<evidence type="ECO:0000256" key="2">
    <source>
        <dbReference type="ARBA" id="ARBA00023082"/>
    </source>
</evidence>
<dbReference type="PANTHER" id="PTHR30385">
    <property type="entry name" value="SIGMA FACTOR F FLAGELLAR"/>
    <property type="match status" value="1"/>
</dbReference>
<evidence type="ECO:0000259" key="5">
    <source>
        <dbReference type="Pfam" id="PF04545"/>
    </source>
</evidence>
<proteinExistence type="predicted"/>
<keyword evidence="2" id="KW-0731">Sigma factor</keyword>
<dbReference type="NCBIfam" id="TIGR02937">
    <property type="entry name" value="sigma70-ECF"/>
    <property type="match status" value="1"/>
</dbReference>
<dbReference type="GO" id="GO:0003677">
    <property type="term" value="F:DNA binding"/>
    <property type="evidence" value="ECO:0007669"/>
    <property type="project" value="UniProtKB-KW"/>
</dbReference>
<dbReference type="InterPro" id="IPR013325">
    <property type="entry name" value="RNA_pol_sigma_r2"/>
</dbReference>
<dbReference type="InterPro" id="IPR013324">
    <property type="entry name" value="RNA_pol_sigma_r3/r4-like"/>
</dbReference>
<name>A0A8J7JB28_9CYAN</name>
<keyword evidence="3" id="KW-0238">DNA-binding</keyword>
<protein>
    <submittedName>
        <fullName evidence="6">Sigma-70 family RNA polymerase sigma factor</fullName>
    </submittedName>
</protein>
<dbReference type="InterPro" id="IPR007630">
    <property type="entry name" value="RNA_pol_sigma70_r4"/>
</dbReference>
<accession>A0A8J7JB28</accession>
<keyword evidence="7" id="KW-1185">Reference proteome</keyword>
<dbReference type="GO" id="GO:0016987">
    <property type="term" value="F:sigma factor activity"/>
    <property type="evidence" value="ECO:0007669"/>
    <property type="project" value="UniProtKB-KW"/>
</dbReference>
<dbReference type="RefSeq" id="WP_194029796.1">
    <property type="nucleotide sequence ID" value="NZ_JADEWZ010000016.1"/>
</dbReference>
<gene>
    <name evidence="6" type="ORF">IQ249_12445</name>
</gene>
<feature type="domain" description="RNA polymerase sigma-70 region 4" evidence="5">
    <location>
        <begin position="319"/>
        <end position="365"/>
    </location>
</feature>
<keyword evidence="4" id="KW-0804">Transcription</keyword>
<dbReference type="AlphaFoldDB" id="A0A8J7JB28"/>
<dbReference type="SUPFAM" id="SSF88659">
    <property type="entry name" value="Sigma3 and sigma4 domains of RNA polymerase sigma factors"/>
    <property type="match status" value="1"/>
</dbReference>
<dbReference type="InterPro" id="IPR036388">
    <property type="entry name" value="WH-like_DNA-bd_sf"/>
</dbReference>
<evidence type="ECO:0000313" key="6">
    <source>
        <dbReference type="EMBL" id="MBE9116710.1"/>
    </source>
</evidence>